<sequence length="280" mass="32372">MLSSFSKVLIATFVSGSIGGITATTVTLLNKTKVNEKQKKLSLTNNLGPEGKKIQKNAANPFTSIAQSFSSQSSIDLENKRENVKFQENTKVKNSETLKEKPHQEEKKKVEQKTKSLKTFKRRERSYEPELKGKEKWKQEITKRDILLESLYKKREGDGSEGFQDVCILYKNGEELDLNENFDITEGKTQAGMFNSCDQQTSWSLDHSEKYNQLGLWIRGKKEVVNKLLFENWNTLKYDGFTSEIENLNINIKGKGWLNNYCKMEEDWNNEWLEITCLKN</sequence>
<dbReference type="RefSeq" id="WP_022770560.1">
    <property type="nucleotide sequence ID" value="NC_022575.1"/>
</dbReference>
<keyword evidence="3" id="KW-1185">Reference proteome</keyword>
<dbReference type="PATRIC" id="fig|1403316.3.peg.541"/>
<dbReference type="STRING" id="1403316.PRV_02890"/>
<protein>
    <submittedName>
        <fullName evidence="2">Uncharacterized protein</fullName>
    </submittedName>
</protein>
<dbReference type="KEGG" id="mpv:PRV_02890"/>
<evidence type="ECO:0000313" key="2">
    <source>
        <dbReference type="EMBL" id="AGX89304.1"/>
    </source>
</evidence>
<reference evidence="2 3" key="1">
    <citation type="journal article" date="2013" name="Genome Announc.">
        <title>Genome Sequence of Mycoplasma parvum (Formerly Eperythrozoon parvum), a Diminutive Hemoplasma of the Pig.</title>
        <authorList>
            <person name="do Nascimento N.C."/>
            <person name="Dos Santos A.P."/>
            <person name="Chu Y."/>
            <person name="Guimaraes A.M."/>
            <person name="Pagliaro A."/>
            <person name="Messick J.B."/>
        </authorList>
    </citation>
    <scope>NUCLEOTIDE SEQUENCE [LARGE SCALE GENOMIC DNA]</scope>
    <source>
        <strain evidence="2 3">Indiana</strain>
    </source>
</reference>
<name>U5NGH2_9MOLU</name>
<feature type="compositionally biased region" description="Basic and acidic residues" evidence="1">
    <location>
        <begin position="94"/>
        <end position="114"/>
    </location>
</feature>
<dbReference type="HOGENOM" id="CLU_993293_0_0_14"/>
<feature type="region of interest" description="Disordered" evidence="1">
    <location>
        <begin position="94"/>
        <end position="116"/>
    </location>
</feature>
<dbReference type="EMBL" id="CP006771">
    <property type="protein sequence ID" value="AGX89304.1"/>
    <property type="molecule type" value="Genomic_DNA"/>
</dbReference>
<proteinExistence type="predicted"/>
<accession>U5NGH2</accession>
<dbReference type="AlphaFoldDB" id="U5NGH2"/>
<organism evidence="2 3">
    <name type="scientific">Mycoplasma parvum str. Indiana</name>
    <dbReference type="NCBI Taxonomy" id="1403316"/>
    <lineage>
        <taxon>Bacteria</taxon>
        <taxon>Bacillati</taxon>
        <taxon>Mycoplasmatota</taxon>
        <taxon>Mollicutes</taxon>
        <taxon>Mycoplasmataceae</taxon>
        <taxon>Mycoplasma</taxon>
    </lineage>
</organism>
<evidence type="ECO:0000256" key="1">
    <source>
        <dbReference type="SAM" id="MobiDB-lite"/>
    </source>
</evidence>
<gene>
    <name evidence="2" type="ORF">PRV_02890</name>
</gene>
<dbReference type="OrthoDB" id="403788at2"/>
<dbReference type="Proteomes" id="UP000017119">
    <property type="component" value="Chromosome"/>
</dbReference>
<evidence type="ECO:0000313" key="3">
    <source>
        <dbReference type="Proteomes" id="UP000017119"/>
    </source>
</evidence>